<comment type="caution">
    <text evidence="1">The sequence shown here is derived from an EMBL/GenBank/DDBJ whole genome shotgun (WGS) entry which is preliminary data.</text>
</comment>
<reference evidence="1" key="1">
    <citation type="submission" date="2023-03" db="EMBL/GenBank/DDBJ databases">
        <title>Massive genome expansion in bonnet fungi (Mycena s.s.) driven by repeated elements and novel gene families across ecological guilds.</title>
        <authorList>
            <consortium name="Lawrence Berkeley National Laboratory"/>
            <person name="Harder C.B."/>
            <person name="Miyauchi S."/>
            <person name="Viragh M."/>
            <person name="Kuo A."/>
            <person name="Thoen E."/>
            <person name="Andreopoulos B."/>
            <person name="Lu D."/>
            <person name="Skrede I."/>
            <person name="Drula E."/>
            <person name="Henrissat B."/>
            <person name="Morin E."/>
            <person name="Kohler A."/>
            <person name="Barry K."/>
            <person name="LaButti K."/>
            <person name="Morin E."/>
            <person name="Salamov A."/>
            <person name="Lipzen A."/>
            <person name="Mereny Z."/>
            <person name="Hegedus B."/>
            <person name="Baldrian P."/>
            <person name="Stursova M."/>
            <person name="Weitz H."/>
            <person name="Taylor A."/>
            <person name="Grigoriev I.V."/>
            <person name="Nagy L.G."/>
            <person name="Martin F."/>
            <person name="Kauserud H."/>
        </authorList>
    </citation>
    <scope>NUCLEOTIDE SEQUENCE</scope>
    <source>
        <strain evidence="1">CBHHK067</strain>
    </source>
</reference>
<proteinExistence type="predicted"/>
<protein>
    <submittedName>
        <fullName evidence="1">Uncharacterized protein</fullName>
    </submittedName>
</protein>
<gene>
    <name evidence="1" type="ORF">B0H17DRAFT_1131692</name>
</gene>
<keyword evidence="2" id="KW-1185">Reference proteome</keyword>
<evidence type="ECO:0000313" key="1">
    <source>
        <dbReference type="EMBL" id="KAJ7694749.1"/>
    </source>
</evidence>
<sequence length="229" mass="25049">MSAASCFNRHHLLPTFLPLCSPRPSVLDTMPPVNSNNNRCTYCAVQLEPKQNKDRVWYLNKCYRLFARAAENGCPYYCHFPPSASATASTGTSLTLVTTSATLAAGTRSSPLALSHCGDPQNLETVAPDFSPLKSHLLVGEVTTWRKNHGKIPSFSGNDAPVIEQVRLKCRQYPSAGSLLIQKELDMGLGNLQSTFFAWVCEVSVELLGVVDGAIQSSKVLRPILRIVR</sequence>
<dbReference type="Proteomes" id="UP001221757">
    <property type="component" value="Unassembled WGS sequence"/>
</dbReference>
<evidence type="ECO:0000313" key="2">
    <source>
        <dbReference type="Proteomes" id="UP001221757"/>
    </source>
</evidence>
<name>A0AAD7DM94_MYCRO</name>
<accession>A0AAD7DM94</accession>
<dbReference type="AlphaFoldDB" id="A0AAD7DM94"/>
<organism evidence="1 2">
    <name type="scientific">Mycena rosella</name>
    <name type="common">Pink bonnet</name>
    <name type="synonym">Agaricus rosellus</name>
    <dbReference type="NCBI Taxonomy" id="1033263"/>
    <lineage>
        <taxon>Eukaryota</taxon>
        <taxon>Fungi</taxon>
        <taxon>Dikarya</taxon>
        <taxon>Basidiomycota</taxon>
        <taxon>Agaricomycotina</taxon>
        <taxon>Agaricomycetes</taxon>
        <taxon>Agaricomycetidae</taxon>
        <taxon>Agaricales</taxon>
        <taxon>Marasmiineae</taxon>
        <taxon>Mycenaceae</taxon>
        <taxon>Mycena</taxon>
    </lineage>
</organism>
<dbReference type="EMBL" id="JARKIE010000040">
    <property type="protein sequence ID" value="KAJ7694749.1"/>
    <property type="molecule type" value="Genomic_DNA"/>
</dbReference>